<evidence type="ECO:0000259" key="1">
    <source>
        <dbReference type="Pfam" id="PF09967"/>
    </source>
</evidence>
<dbReference type="STRING" id="258515.SAMN05192585_13719"/>
<dbReference type="InterPro" id="IPR025154">
    <property type="entry name" value="Put_metallopeptidase_dom"/>
</dbReference>
<dbReference type="RefSeq" id="WP_162840420.1">
    <property type="nucleotide sequence ID" value="NZ_FNID01000037.1"/>
</dbReference>
<feature type="domain" description="VWA-like" evidence="1">
    <location>
        <begin position="258"/>
        <end position="374"/>
    </location>
</feature>
<gene>
    <name evidence="3" type="ORF">SAMN05192585_13719</name>
</gene>
<dbReference type="Pfam" id="PF09967">
    <property type="entry name" value="DUF2201"/>
    <property type="match status" value="1"/>
</dbReference>
<keyword evidence="4" id="KW-1185">Reference proteome</keyword>
<organism evidence="3 4">
    <name type="scientific">Acetanaerobacterium elongatum</name>
    <dbReference type="NCBI Taxonomy" id="258515"/>
    <lineage>
        <taxon>Bacteria</taxon>
        <taxon>Bacillati</taxon>
        <taxon>Bacillota</taxon>
        <taxon>Clostridia</taxon>
        <taxon>Eubacteriales</taxon>
        <taxon>Oscillospiraceae</taxon>
        <taxon>Acetanaerobacterium</taxon>
    </lineage>
</organism>
<dbReference type="EMBL" id="FNID01000037">
    <property type="protein sequence ID" value="SDN88305.1"/>
    <property type="molecule type" value="Genomic_DNA"/>
</dbReference>
<protein>
    <submittedName>
        <fullName evidence="3">Predicted metal-dependent peptidase</fullName>
    </submittedName>
</protein>
<dbReference type="SUPFAM" id="SSF53300">
    <property type="entry name" value="vWA-like"/>
    <property type="match status" value="1"/>
</dbReference>
<dbReference type="Pfam" id="PF13203">
    <property type="entry name" value="DUF2201_N"/>
    <property type="match status" value="1"/>
</dbReference>
<dbReference type="Proteomes" id="UP000199182">
    <property type="component" value="Unassembled WGS sequence"/>
</dbReference>
<reference evidence="3 4" key="1">
    <citation type="submission" date="2016-10" db="EMBL/GenBank/DDBJ databases">
        <authorList>
            <person name="de Groot N.N."/>
        </authorList>
    </citation>
    <scope>NUCLEOTIDE SEQUENCE [LARGE SCALE GENOMIC DNA]</scope>
    <source>
        <strain evidence="3 4">CGMCC 1.5012</strain>
    </source>
</reference>
<dbReference type="PANTHER" id="PTHR38730">
    <property type="entry name" value="SLL7028 PROTEIN"/>
    <property type="match status" value="1"/>
</dbReference>
<dbReference type="PANTHER" id="PTHR38730:SF1">
    <property type="entry name" value="SLL7028 PROTEIN"/>
    <property type="match status" value="1"/>
</dbReference>
<name>A0A1H0F125_9FIRM</name>
<evidence type="ECO:0000313" key="3">
    <source>
        <dbReference type="EMBL" id="SDN88305.1"/>
    </source>
</evidence>
<proteinExistence type="predicted"/>
<sequence length="376" mass="42720">MRMQDSVMKLLLSQPFYGSLAAAVSLRENKTVAKTKMNLFPYPVLHYNKEWFEGLSDAQAMGALMHELLHLLLLHALRCGERDPLIWAVCCDMAVNDCLPPEMLLPDAATTERMEREIGQKLERHKSAEYYYTQLSKLLTDTFSFIKHEESVTLRCNSKSLFEADLQTEENASQMSEQALKSQLRELIDEAHLGGELPTNLSGELDTVYEQAQIDWKTMFKRFLTGRGRMEARATYKRESRRYDSYPGSKRTVGLNVLIALDESGSISNDQLQTFFNELMTVNRITNAQILVTEFDTECTEPKAAKEYRQVRRREKSGGTDFRPVFALAGRLKVSLVVIFTDGDGSAPEHASQRVLWVLTKGGKQPAPYGYSVTFE</sequence>
<feature type="domain" description="Putative metallopeptidase" evidence="2">
    <location>
        <begin position="3"/>
        <end position="243"/>
    </location>
</feature>
<evidence type="ECO:0000313" key="4">
    <source>
        <dbReference type="Proteomes" id="UP000199182"/>
    </source>
</evidence>
<dbReference type="InterPro" id="IPR018698">
    <property type="entry name" value="VWA-like_dom"/>
</dbReference>
<evidence type="ECO:0000259" key="2">
    <source>
        <dbReference type="Pfam" id="PF13203"/>
    </source>
</evidence>
<dbReference type="InterPro" id="IPR036465">
    <property type="entry name" value="vWFA_dom_sf"/>
</dbReference>
<dbReference type="AlphaFoldDB" id="A0A1H0F125"/>
<accession>A0A1H0F125</accession>